<evidence type="ECO:0008006" key="3">
    <source>
        <dbReference type="Google" id="ProtNLM"/>
    </source>
</evidence>
<dbReference type="SUPFAM" id="SSF56935">
    <property type="entry name" value="Porins"/>
    <property type="match status" value="1"/>
</dbReference>
<dbReference type="RefSeq" id="WP_116006605.1">
    <property type="nucleotide sequence ID" value="NZ_QUOU01000001.1"/>
</dbReference>
<evidence type="ECO:0000313" key="1">
    <source>
        <dbReference type="EMBL" id="REL25474.1"/>
    </source>
</evidence>
<dbReference type="Gene3D" id="2.40.160.10">
    <property type="entry name" value="Porin"/>
    <property type="match status" value="1"/>
</dbReference>
<dbReference type="OrthoDB" id="197869at2"/>
<evidence type="ECO:0000313" key="2">
    <source>
        <dbReference type="Proteomes" id="UP000256478"/>
    </source>
</evidence>
<organism evidence="1 2">
    <name type="scientific">Thalassotalea euphylliae</name>
    <dbReference type="NCBI Taxonomy" id="1655234"/>
    <lineage>
        <taxon>Bacteria</taxon>
        <taxon>Pseudomonadati</taxon>
        <taxon>Pseudomonadota</taxon>
        <taxon>Gammaproteobacteria</taxon>
        <taxon>Alteromonadales</taxon>
        <taxon>Colwelliaceae</taxon>
        <taxon>Thalassotalea</taxon>
    </lineage>
</organism>
<proteinExistence type="predicted"/>
<dbReference type="AlphaFoldDB" id="A0A3E0TLP9"/>
<protein>
    <recommendedName>
        <fullName evidence="3">Porin</fullName>
    </recommendedName>
</protein>
<name>A0A3E0TLP9_9GAMM</name>
<gene>
    <name evidence="1" type="ORF">DXX93_02185</name>
</gene>
<dbReference type="Proteomes" id="UP000256478">
    <property type="component" value="Unassembled WGS sequence"/>
</dbReference>
<accession>A0A3E0TLP9</accession>
<reference evidence="1 2" key="1">
    <citation type="submission" date="2018-08" db="EMBL/GenBank/DDBJ databases">
        <title>Thalassotalea euphylliae genome.</title>
        <authorList>
            <person name="Summers S."/>
            <person name="Rice S.A."/>
            <person name="Freckelton M.L."/>
            <person name="Nedved B.T."/>
            <person name="Hadfield M.G."/>
        </authorList>
    </citation>
    <scope>NUCLEOTIDE SEQUENCE [LARGE SCALE GENOMIC DNA]</scope>
    <source>
        <strain evidence="1 2">H1</strain>
    </source>
</reference>
<dbReference type="InterPro" id="IPR023614">
    <property type="entry name" value="Porin_dom_sf"/>
</dbReference>
<comment type="caution">
    <text evidence="1">The sequence shown here is derived from an EMBL/GenBank/DDBJ whole genome shotgun (WGS) entry which is preliminary data.</text>
</comment>
<sequence>MKAPLPTNKETVLTHENQDIMLFKKRIKNLSNTLLALVFSNVLYQPVLARDFMDERVEFSGFARIVAGYLDEEAASFEGYDDNISLSEQSLLGLQADIHLTDTLTVATQLLAHSSEERKSGIEWLYLNYEPDQYWRIKAGKLRTPFLQYSDVLDVGFAYSWISPPQQLYSSYLFSNFDGLSVTHRNTFADLNIDIEAYWGTYDDSVFVGGDEVNIEVDEILGLIFQVQHDNLQVRAAYAESNEFFADFLGLEDLAVVLERAGFQQSADSLRFDGSANSYQVGVRYDDLDYFASAEWFRIEADLLVVPSVDGYYLTAGINLLPFQLHLTYASAAPEYAVSQNEIPRGIAPQLDQLALGYDQVIDSLPSDSLDSYTLGARWNMRANLAFKVEFTRLVGDRDARSFFDVADNAQFDRRANLYQVAVEWVF</sequence>
<dbReference type="EMBL" id="QUOU01000001">
    <property type="protein sequence ID" value="REL25474.1"/>
    <property type="molecule type" value="Genomic_DNA"/>
</dbReference>